<dbReference type="AlphaFoldDB" id="A0A9W9ULY4"/>
<evidence type="ECO:0000259" key="2">
    <source>
        <dbReference type="SMART" id="SM00343"/>
    </source>
</evidence>
<dbReference type="GO" id="GO:0008270">
    <property type="term" value="F:zinc ion binding"/>
    <property type="evidence" value="ECO:0007669"/>
    <property type="project" value="InterPro"/>
</dbReference>
<feature type="region of interest" description="Disordered" evidence="1">
    <location>
        <begin position="440"/>
        <end position="565"/>
    </location>
</feature>
<protein>
    <recommendedName>
        <fullName evidence="2">CCHC-type domain-containing protein</fullName>
    </recommendedName>
</protein>
<evidence type="ECO:0000256" key="1">
    <source>
        <dbReference type="SAM" id="MobiDB-lite"/>
    </source>
</evidence>
<feature type="compositionally biased region" description="Low complexity" evidence="1">
    <location>
        <begin position="238"/>
        <end position="249"/>
    </location>
</feature>
<dbReference type="EMBL" id="JAPZBR010000006">
    <property type="protein sequence ID" value="KAJ5349782.1"/>
    <property type="molecule type" value="Genomic_DNA"/>
</dbReference>
<organism evidence="3 4">
    <name type="scientific">Penicillium brevicompactum</name>
    <dbReference type="NCBI Taxonomy" id="5074"/>
    <lineage>
        <taxon>Eukaryota</taxon>
        <taxon>Fungi</taxon>
        <taxon>Dikarya</taxon>
        <taxon>Ascomycota</taxon>
        <taxon>Pezizomycotina</taxon>
        <taxon>Eurotiomycetes</taxon>
        <taxon>Eurotiomycetidae</taxon>
        <taxon>Eurotiales</taxon>
        <taxon>Aspergillaceae</taxon>
        <taxon>Penicillium</taxon>
    </lineage>
</organism>
<reference evidence="3" key="1">
    <citation type="submission" date="2022-12" db="EMBL/GenBank/DDBJ databases">
        <authorList>
            <person name="Petersen C."/>
        </authorList>
    </citation>
    <scope>NUCLEOTIDE SEQUENCE</scope>
    <source>
        <strain evidence="3">IBT 35675</strain>
    </source>
</reference>
<feature type="compositionally biased region" description="Low complexity" evidence="1">
    <location>
        <begin position="75"/>
        <end position="94"/>
    </location>
</feature>
<gene>
    <name evidence="3" type="ORF">N7541_007509</name>
</gene>
<proteinExistence type="predicted"/>
<feature type="compositionally biased region" description="Basic residues" evidence="1">
    <location>
        <begin position="556"/>
        <end position="565"/>
    </location>
</feature>
<evidence type="ECO:0000313" key="3">
    <source>
        <dbReference type="EMBL" id="KAJ5349782.1"/>
    </source>
</evidence>
<comment type="caution">
    <text evidence="3">The sequence shown here is derived from an EMBL/GenBank/DDBJ whole genome shotgun (WGS) entry which is preliminary data.</text>
</comment>
<feature type="compositionally biased region" description="Basic and acidic residues" evidence="1">
    <location>
        <begin position="170"/>
        <end position="179"/>
    </location>
</feature>
<feature type="domain" description="CCHC-type" evidence="2">
    <location>
        <begin position="321"/>
        <end position="338"/>
    </location>
</feature>
<feature type="region of interest" description="Disordered" evidence="1">
    <location>
        <begin position="220"/>
        <end position="254"/>
    </location>
</feature>
<feature type="compositionally biased region" description="Acidic residues" evidence="1">
    <location>
        <begin position="180"/>
        <end position="191"/>
    </location>
</feature>
<dbReference type="SMART" id="SM00343">
    <property type="entry name" value="ZnF_C2HC"/>
    <property type="match status" value="3"/>
</dbReference>
<accession>A0A9W9ULY4</accession>
<name>A0A9W9ULY4_PENBR</name>
<dbReference type="InterPro" id="IPR001878">
    <property type="entry name" value="Znf_CCHC"/>
</dbReference>
<feature type="domain" description="CCHC-type" evidence="2">
    <location>
        <begin position="341"/>
        <end position="357"/>
    </location>
</feature>
<keyword evidence="4" id="KW-1185">Reference proteome</keyword>
<dbReference type="GO" id="GO:0003676">
    <property type="term" value="F:nucleic acid binding"/>
    <property type="evidence" value="ECO:0007669"/>
    <property type="project" value="InterPro"/>
</dbReference>
<evidence type="ECO:0000313" key="4">
    <source>
        <dbReference type="Proteomes" id="UP001148299"/>
    </source>
</evidence>
<feature type="domain" description="CCHC-type" evidence="2">
    <location>
        <begin position="303"/>
        <end position="319"/>
    </location>
</feature>
<feature type="compositionally biased region" description="Low complexity" evidence="1">
    <location>
        <begin position="26"/>
        <end position="39"/>
    </location>
</feature>
<feature type="region of interest" description="Disordered" evidence="1">
    <location>
        <begin position="1"/>
        <end position="206"/>
    </location>
</feature>
<reference evidence="3" key="2">
    <citation type="journal article" date="2023" name="IMA Fungus">
        <title>Comparative genomic study of the Penicillium genus elucidates a diverse pangenome and 15 lateral gene transfer events.</title>
        <authorList>
            <person name="Petersen C."/>
            <person name="Sorensen T."/>
            <person name="Nielsen M.R."/>
            <person name="Sondergaard T.E."/>
            <person name="Sorensen J.L."/>
            <person name="Fitzpatrick D.A."/>
            <person name="Frisvad J.C."/>
            <person name="Nielsen K.L."/>
        </authorList>
    </citation>
    <scope>NUCLEOTIDE SEQUENCE</scope>
    <source>
        <strain evidence="3">IBT 35675</strain>
    </source>
</reference>
<feature type="compositionally biased region" description="Polar residues" evidence="1">
    <location>
        <begin position="138"/>
        <end position="147"/>
    </location>
</feature>
<feature type="compositionally biased region" description="Low complexity" evidence="1">
    <location>
        <begin position="490"/>
        <end position="525"/>
    </location>
</feature>
<sequence length="565" mass="60464">MTNSSDEETDSRTALVGASRTKANPRSTSRSASTDSNSRPAKRQRKNQNTKDSGLGDIVPRGGSFSENTLPVDPDSTSSSGTSSDSSDASSDSDSGSDSDANEPASANPHEGSTAPAISWNQGRKAAVRTTLGKRSAPNANSIQFTAINDKYWRARSDSASSGSEGAGEPEEKKSKTDNDSAEEDELEEGEIDSKSESDDTSLDSEADDSILLNIGEKMNGQNGAEDYDPATLAHQHGSVNGNTSTNGGSSNGKEEAFRTFSLKYPTAPTSLIDLGQQDLEIQAKFIHFGTNIHDLDLKLPVSCIECQREGHMAEICPLKECTHCGSWDQHQSSTCPGWRRCQKCRERGHDEPQCESKLFGSAFEVPCDHCGQQHLESQCDYLWKFPSLETHAQQTTVSICCASCCSMKHLVGDCEMRNARLKFTSSSFSLKDIDPDTITNLNTVGASRNAPPGRPGTRVRRDWSPPSSSDEGDMMSRVSRGRGRPTPAPRGNNRGNIQFANGSGNVRSRGPSRGRPPLSGNGPRANAPLPQRPPPPKSGRGRGGSSRGGPPRGPRGGRGRGRGH</sequence>
<dbReference type="Proteomes" id="UP001148299">
    <property type="component" value="Unassembled WGS sequence"/>
</dbReference>